<protein>
    <recommendedName>
        <fullName evidence="3">FYVE-type domain-containing protein</fullName>
    </recommendedName>
</protein>
<evidence type="ECO:0008006" key="3">
    <source>
        <dbReference type="Google" id="ProtNLM"/>
    </source>
</evidence>
<dbReference type="PANTHER" id="PTHR13510">
    <property type="entry name" value="FYVE-FINGER-CONTAINING RAB5 EFFECTOR PROTEIN RABENOSYN-5-RELATED"/>
    <property type="match status" value="1"/>
</dbReference>
<dbReference type="PANTHER" id="PTHR13510:SF44">
    <property type="entry name" value="RABENOSYN-5"/>
    <property type="match status" value="1"/>
</dbReference>
<dbReference type="InterPro" id="IPR052727">
    <property type="entry name" value="Rab4/Rab5_effector"/>
</dbReference>
<evidence type="ECO:0000313" key="1">
    <source>
        <dbReference type="EMBL" id="KAG7400234.1"/>
    </source>
</evidence>
<proteinExistence type="predicted"/>
<dbReference type="AlphaFoldDB" id="A0A8T1X4K2"/>
<comment type="caution">
    <text evidence="1">The sequence shown here is derived from an EMBL/GenBank/DDBJ whole genome shotgun (WGS) entry which is preliminary data.</text>
</comment>
<name>A0A8T1X4K2_9STRA</name>
<organism evidence="1 2">
    <name type="scientific">Phytophthora boehmeriae</name>
    <dbReference type="NCBI Taxonomy" id="109152"/>
    <lineage>
        <taxon>Eukaryota</taxon>
        <taxon>Sar</taxon>
        <taxon>Stramenopiles</taxon>
        <taxon>Oomycota</taxon>
        <taxon>Peronosporomycetes</taxon>
        <taxon>Peronosporales</taxon>
        <taxon>Peronosporaceae</taxon>
        <taxon>Phytophthora</taxon>
    </lineage>
</organism>
<dbReference type="OrthoDB" id="103485at2759"/>
<evidence type="ECO:0000313" key="2">
    <source>
        <dbReference type="Proteomes" id="UP000693981"/>
    </source>
</evidence>
<keyword evidence="2" id="KW-1185">Reference proteome</keyword>
<dbReference type="EMBL" id="JAGDFL010000035">
    <property type="protein sequence ID" value="KAG7400234.1"/>
    <property type="molecule type" value="Genomic_DNA"/>
</dbReference>
<sequence length="419" mass="46934">MRLVHLLREPTISRQDCSMLQSLADTLAGHNMAQYNTLVVTKDGRPEPKRWREVRRQGDVRIYSERTSSSEQCTCPSTPQLLLLGTIEGKLEDMMYGAVATTDEAMKIQSACTKDSVLDSKILYEIVRPSFDNPFRTVAVKWRLYEERDYVSLDATGIIKLPGREQVGYSISHSVALADIPSFSKTHGIERGNMSVCALYRQKTATTVECYVRGFFDFETENDVLRNMSLQEIASQWSAYARKSSCALAKKLSWKARKNCGWSSHSTRTYSFADDLDDFVAPKLRHRLPASQKLRCAVCNKSSSFLSSIRQACSSCDLPICSKCAVKHSVVALAPDQHTVLERKRSFCTPCMTAVENCDVLTIAREELVSSQEQYANDYWSRLSSTTTNSSFVSRHSSVSSLSSSLNSFHLARGGNDIP</sequence>
<accession>A0A8T1X4K2</accession>
<gene>
    <name evidence="1" type="ORF">PHYBOEH_006572</name>
</gene>
<reference evidence="1" key="1">
    <citation type="submission" date="2021-02" db="EMBL/GenBank/DDBJ databases">
        <authorList>
            <person name="Palmer J.M."/>
        </authorList>
    </citation>
    <scope>NUCLEOTIDE SEQUENCE</scope>
    <source>
        <strain evidence="1">SCRP23</strain>
    </source>
</reference>
<dbReference type="Proteomes" id="UP000693981">
    <property type="component" value="Unassembled WGS sequence"/>
</dbReference>